<dbReference type="GO" id="GO:0004177">
    <property type="term" value="F:aminopeptidase activity"/>
    <property type="evidence" value="ECO:0007669"/>
    <property type="project" value="UniProtKB-KW"/>
</dbReference>
<dbReference type="PANTHER" id="PTHR11731:SF193">
    <property type="entry name" value="DIPEPTIDYL PEPTIDASE 9"/>
    <property type="match status" value="1"/>
</dbReference>
<dbReference type="SUPFAM" id="SSF82171">
    <property type="entry name" value="DPP6 N-terminal domain-like"/>
    <property type="match status" value="1"/>
</dbReference>
<dbReference type="AlphaFoldDB" id="A1ZWZ0"/>
<dbReference type="Gene3D" id="2.140.10.30">
    <property type="entry name" value="Dipeptidylpeptidase IV, N-terminal domain"/>
    <property type="match status" value="1"/>
</dbReference>
<keyword evidence="3" id="KW-0378">Hydrolase</keyword>
<dbReference type="EMBL" id="AAWS01000055">
    <property type="protein sequence ID" value="EAY25070.1"/>
    <property type="molecule type" value="Genomic_DNA"/>
</dbReference>
<keyword evidence="3" id="KW-0645">Protease</keyword>
<keyword evidence="4" id="KW-1185">Reference proteome</keyword>
<dbReference type="eggNOG" id="COG1506">
    <property type="taxonomic scope" value="Bacteria"/>
</dbReference>
<dbReference type="MEROPS" id="S09.013"/>
<feature type="domain" description="Peptidase S9 prolyl oligopeptidase catalytic" evidence="1">
    <location>
        <begin position="562"/>
        <end position="760"/>
    </location>
</feature>
<reference evidence="3 4" key="1">
    <citation type="submission" date="2007-01" db="EMBL/GenBank/DDBJ databases">
        <authorList>
            <person name="Haygood M."/>
            <person name="Podell S."/>
            <person name="Anderson C."/>
            <person name="Hopkinson B."/>
            <person name="Roe K."/>
            <person name="Barbeau K."/>
            <person name="Gaasterland T."/>
            <person name="Ferriera S."/>
            <person name="Johnson J."/>
            <person name="Kravitz S."/>
            <person name="Beeson K."/>
            <person name="Sutton G."/>
            <person name="Rogers Y.-H."/>
            <person name="Friedman R."/>
            <person name="Frazier M."/>
            <person name="Venter J.C."/>
        </authorList>
    </citation>
    <scope>NUCLEOTIDE SEQUENCE [LARGE SCALE GENOMIC DNA]</scope>
    <source>
        <strain evidence="3 4">ATCC 23134</strain>
    </source>
</reference>
<dbReference type="InterPro" id="IPR002469">
    <property type="entry name" value="Peptidase_S9B_N"/>
</dbReference>
<evidence type="ECO:0000259" key="1">
    <source>
        <dbReference type="Pfam" id="PF00326"/>
    </source>
</evidence>
<name>A1ZWZ0_MICM2</name>
<dbReference type="InterPro" id="IPR050278">
    <property type="entry name" value="Serine_Prot_S9B/DPPIV"/>
</dbReference>
<dbReference type="Pfam" id="PF00326">
    <property type="entry name" value="Peptidase_S9"/>
    <property type="match status" value="1"/>
</dbReference>
<dbReference type="PANTHER" id="PTHR11731">
    <property type="entry name" value="PROTEASE FAMILY S9B,C DIPEPTIDYL-PEPTIDASE IV-RELATED"/>
    <property type="match status" value="1"/>
</dbReference>
<gene>
    <name evidence="3" type="ORF">M23134_06058</name>
</gene>
<organism evidence="3 4">
    <name type="scientific">Microscilla marina ATCC 23134</name>
    <dbReference type="NCBI Taxonomy" id="313606"/>
    <lineage>
        <taxon>Bacteria</taxon>
        <taxon>Pseudomonadati</taxon>
        <taxon>Bacteroidota</taxon>
        <taxon>Cytophagia</taxon>
        <taxon>Cytophagales</taxon>
        <taxon>Microscillaceae</taxon>
        <taxon>Microscilla</taxon>
    </lineage>
</organism>
<feature type="domain" description="Dipeptidylpeptidase IV N-terminal" evidence="2">
    <location>
        <begin position="122"/>
        <end position="473"/>
    </location>
</feature>
<dbReference type="Gene3D" id="3.40.50.1820">
    <property type="entry name" value="alpha/beta hydrolase"/>
    <property type="match status" value="1"/>
</dbReference>
<evidence type="ECO:0000313" key="3">
    <source>
        <dbReference type="EMBL" id="EAY25070.1"/>
    </source>
</evidence>
<dbReference type="InterPro" id="IPR001375">
    <property type="entry name" value="Peptidase_S9_cat"/>
</dbReference>
<keyword evidence="3" id="KW-0031">Aminopeptidase</keyword>
<dbReference type="ESTHER" id="9bact-a1zwz0">
    <property type="family name" value="DPP4N_Peptidase_S9"/>
</dbReference>
<dbReference type="GO" id="GO:0008236">
    <property type="term" value="F:serine-type peptidase activity"/>
    <property type="evidence" value="ECO:0007669"/>
    <property type="project" value="InterPro"/>
</dbReference>
<dbReference type="Pfam" id="PF00930">
    <property type="entry name" value="DPPIV_N"/>
    <property type="match status" value="1"/>
</dbReference>
<accession>A1ZWZ0</accession>
<dbReference type="InterPro" id="IPR029058">
    <property type="entry name" value="AB_hydrolase_fold"/>
</dbReference>
<dbReference type="SUPFAM" id="SSF53474">
    <property type="entry name" value="alpha/beta-Hydrolases"/>
    <property type="match status" value="1"/>
</dbReference>
<evidence type="ECO:0000259" key="2">
    <source>
        <dbReference type="Pfam" id="PF00930"/>
    </source>
</evidence>
<evidence type="ECO:0000313" key="4">
    <source>
        <dbReference type="Proteomes" id="UP000004095"/>
    </source>
</evidence>
<dbReference type="Proteomes" id="UP000004095">
    <property type="component" value="Unassembled WGS sequence"/>
</dbReference>
<sequence>MYFLNNIIIQMNNAMKKTYLGYIILWLCLLSAPLLAQTNKKQVTVDRLFLTSDFQVDYFSQPRWIEGGKAYTTLEASTKHKGARDIVKYDTRSGKRNVLIDAQKLIPSGQSKPLSISNYQWSADKQQLLIFTNTRRVWRYHTKGDYWVLSLKSGNLNQLGKGLPKSSLMFAKFSPNNQQVAYVSKHNVYVEQLTDNKIKQLTFNGTDRLINGTFDWAYEEEFNARDGFRWSPDSKQIAFWQVDARNIRNFYMINNTDSVYSQLVPVQYPKVGETPSACRVGVIDLNGGKTRWMAIPGNNQQNYLPRMMWGKQPGKVYVQQVNRKQNHLKVWACNTYTGKASQIYTEKETAWIDVVSQSDWKWLKKGNEFTWTTEKDGWRHLYKVAKDGSKQQLITQGNFDVVNVLEIDPKGGYCYFIASPDNPTQRYLYRASLYKKGKATRLTPSNQPGTHNYNVAPGGKYAIHTYSTANQPPVTELVTLPNHKVIKTLISNDKIKATLASLNIRPIEFFSVTTQDKVTMEGMMIKPPNFNPAKKYPVLFYVYGEPWGQTARDTWSWRNLWFHSLAQKGYIVMSMDNRGTPSPKGRKWRKSIYRKIGVVNSRDQAMGAKEIMKWKFVDANRIGVWGWSGGGSMTLNLLFRYPEIYKTGMSVAPVANQLYYDNIYQERYMGLITENKEDFIEGSPITYAKNLQGNLLLVHGTGDDNVHYQNAEALINELIRHNKVFQVMPYPNRSHGIYEGRNTSRHLYTTLTQYLLKNLKPGSKP</sequence>
<protein>
    <submittedName>
        <fullName evidence="3">Dipeptidyl aminopeptidase</fullName>
    </submittedName>
</protein>
<proteinExistence type="predicted"/>
<dbReference type="GO" id="GO:0008239">
    <property type="term" value="F:dipeptidyl-peptidase activity"/>
    <property type="evidence" value="ECO:0007669"/>
    <property type="project" value="TreeGrafter"/>
</dbReference>
<comment type="caution">
    <text evidence="3">The sequence shown here is derived from an EMBL/GenBank/DDBJ whole genome shotgun (WGS) entry which is preliminary data.</text>
</comment>
<dbReference type="GO" id="GO:0006508">
    <property type="term" value="P:proteolysis"/>
    <property type="evidence" value="ECO:0007669"/>
    <property type="project" value="InterPro"/>
</dbReference>